<dbReference type="AlphaFoldDB" id="A0A401PQX0"/>
<organism evidence="5 6">
    <name type="scientific">Scyliorhinus torazame</name>
    <name type="common">Cloudy catshark</name>
    <name type="synonym">Catulus torazame</name>
    <dbReference type="NCBI Taxonomy" id="75743"/>
    <lineage>
        <taxon>Eukaryota</taxon>
        <taxon>Metazoa</taxon>
        <taxon>Chordata</taxon>
        <taxon>Craniata</taxon>
        <taxon>Vertebrata</taxon>
        <taxon>Chondrichthyes</taxon>
        <taxon>Elasmobranchii</taxon>
        <taxon>Galeomorphii</taxon>
        <taxon>Galeoidea</taxon>
        <taxon>Carcharhiniformes</taxon>
        <taxon>Scyliorhinidae</taxon>
        <taxon>Scyliorhinus</taxon>
    </lineage>
</organism>
<proteinExistence type="predicted"/>
<evidence type="ECO:0000313" key="6">
    <source>
        <dbReference type="Proteomes" id="UP000288216"/>
    </source>
</evidence>
<dbReference type="InterPro" id="IPR025232">
    <property type="entry name" value="DUF4174"/>
</dbReference>
<name>A0A401PQX0_SCYTO</name>
<feature type="compositionally biased region" description="Polar residues" evidence="2">
    <location>
        <begin position="507"/>
        <end position="516"/>
    </location>
</feature>
<feature type="compositionally biased region" description="Basic residues" evidence="2">
    <location>
        <begin position="547"/>
        <end position="570"/>
    </location>
</feature>
<keyword evidence="6" id="KW-1185">Reference proteome</keyword>
<dbReference type="STRING" id="75743.A0A401PQX0"/>
<feature type="region of interest" description="Disordered" evidence="2">
    <location>
        <begin position="280"/>
        <end position="351"/>
    </location>
</feature>
<dbReference type="GO" id="GO:0010811">
    <property type="term" value="P:positive regulation of cell-substrate adhesion"/>
    <property type="evidence" value="ECO:0007669"/>
    <property type="project" value="TreeGrafter"/>
</dbReference>
<feature type="domain" description="DUF4174" evidence="4">
    <location>
        <begin position="44"/>
        <end position="173"/>
    </location>
</feature>
<dbReference type="GO" id="GO:0030198">
    <property type="term" value="P:extracellular matrix organization"/>
    <property type="evidence" value="ECO:0007669"/>
    <property type="project" value="TreeGrafter"/>
</dbReference>
<dbReference type="OMA" id="FTMLVMK"/>
<feature type="compositionally biased region" description="Basic and acidic residues" evidence="2">
    <location>
        <begin position="330"/>
        <end position="343"/>
    </location>
</feature>
<reference evidence="5 6" key="1">
    <citation type="journal article" date="2018" name="Nat. Ecol. Evol.">
        <title>Shark genomes provide insights into elasmobranch evolution and the origin of vertebrates.</title>
        <authorList>
            <person name="Hara Y"/>
            <person name="Yamaguchi K"/>
            <person name="Onimaru K"/>
            <person name="Kadota M"/>
            <person name="Koyanagi M"/>
            <person name="Keeley SD"/>
            <person name="Tatsumi K"/>
            <person name="Tanaka K"/>
            <person name="Motone F"/>
            <person name="Kageyama Y"/>
            <person name="Nozu R"/>
            <person name="Adachi N"/>
            <person name="Nishimura O"/>
            <person name="Nakagawa R"/>
            <person name="Tanegashima C"/>
            <person name="Kiyatake I"/>
            <person name="Matsumoto R"/>
            <person name="Murakumo K"/>
            <person name="Nishida K"/>
            <person name="Terakita A"/>
            <person name="Kuratani S"/>
            <person name="Sato K"/>
            <person name="Hyodo S Kuraku.S."/>
        </authorList>
    </citation>
    <scope>NUCLEOTIDE SEQUENCE [LARGE SCALE GENOMIC DNA]</scope>
</reference>
<feature type="region of interest" description="Disordered" evidence="2">
    <location>
        <begin position="371"/>
        <end position="579"/>
    </location>
</feature>
<dbReference type="PANTHER" id="PTHR46792">
    <property type="entry name" value="COILED-COIL DOMAIN-CONTAINING PROTEIN 80"/>
    <property type="match status" value="1"/>
</dbReference>
<dbReference type="GO" id="GO:0005604">
    <property type="term" value="C:basement membrane"/>
    <property type="evidence" value="ECO:0007669"/>
    <property type="project" value="TreeGrafter"/>
</dbReference>
<feature type="compositionally biased region" description="Polar residues" evidence="2">
    <location>
        <begin position="391"/>
        <end position="432"/>
    </location>
</feature>
<sequence>MSALTACLVLLCGLAAWAGSLSPAPGGGQGDSRALTAPRDELGPLAGYMGKFRLLVLAAPDPSDTSYRLMEQQMDVKSRELRCQLAARDLLLLVLFQGGRGKVVTVSQEGEVSEDKLEAEGVALIMRLLSLKEGHFNMVLLRKSMQLYERFPYAVRMEAVLETVDQMPLRKIESVTRRGQHLRCKGAGARRLGSGQLHTNNRSLLYRGMANRTLVNRGMANRTLANRGMANRSLVNRGMANRTLANRGMVNRSLVNRTLVNRTLVNRGIHNRTTLMWRSASPYSKKPIRSQSVGSPGKPGLLAPHGSFPSGRTLGKQKGSALTPNSVGKRRAESLRGAAEPRESSTIPVTPGQETVESLMVQIKEKVQQMLTAKHRNPVSRAGSHTYHRPQVQTKGSTSVISTMSPLTQPTTGQAWHRFPTSQPLENFSTVPTDPAHQRPESGHWDYGSPSTQATFSGLSTPSGQASHTTHSPEDPLIGSTLPKSPRVPVTAQPTEIWTRNKVGGALTQTGTNLSPETELRGAGQRQENPESVRSGGRKEESEQGGNRKKKERKKKNRKNRRNRKNKKNGSRNSKQIDNRELMGFLDHFRNKRRLLLITAPREDSKLYIHQRDEYLEHVCQLAVRRISMIAILGLQSNSTLKVEHYQNENDLTLETPVPEPVSVDLIAQLRRDFGMTFDEFFMVLVDYDMKVKQYFDVPIPVKVLVNYMDTLPSRRLEIQEEKENGVTCVKRKQFNINKFISRIQWKRRLLIISSPSEEEWAFQQQATALHGQACSLGIRHFILLKLVGSGEDSSGSLELFPLNGRSKVETEGLSSIVVRGLREHFQISDEHFMMLLIGKDGTINSWYLSPMWSLETIYELVDSMQLRQEEIKLQKTLGIYCLEDDSSPHYRGYPDHA</sequence>
<feature type="compositionally biased region" description="Polar residues" evidence="2">
    <location>
        <begin position="449"/>
        <end position="470"/>
    </location>
</feature>
<accession>A0A401PQX0</accession>
<evidence type="ECO:0000256" key="2">
    <source>
        <dbReference type="SAM" id="MobiDB-lite"/>
    </source>
</evidence>
<keyword evidence="1 3" id="KW-0732">Signal</keyword>
<dbReference type="Pfam" id="PF13778">
    <property type="entry name" value="DUF4174"/>
    <property type="match status" value="3"/>
</dbReference>
<comment type="caution">
    <text evidence="5">The sequence shown here is derived from an EMBL/GenBank/DDBJ whole genome shotgun (WGS) entry which is preliminary data.</text>
</comment>
<feature type="signal peptide" evidence="3">
    <location>
        <begin position="1"/>
        <end position="18"/>
    </location>
</feature>
<evidence type="ECO:0000256" key="3">
    <source>
        <dbReference type="SAM" id="SignalP"/>
    </source>
</evidence>
<gene>
    <name evidence="5" type="ORF">scyTo_0018225</name>
</gene>
<evidence type="ECO:0000259" key="4">
    <source>
        <dbReference type="Pfam" id="PF13778"/>
    </source>
</evidence>
<protein>
    <recommendedName>
        <fullName evidence="4">DUF4174 domain-containing protein</fullName>
    </recommendedName>
</protein>
<dbReference type="OrthoDB" id="9941497at2759"/>
<evidence type="ECO:0000313" key="5">
    <source>
        <dbReference type="EMBL" id="GCB75526.1"/>
    </source>
</evidence>
<dbReference type="EMBL" id="BFAA01012495">
    <property type="protein sequence ID" value="GCB75526.1"/>
    <property type="molecule type" value="Genomic_DNA"/>
</dbReference>
<evidence type="ECO:0000256" key="1">
    <source>
        <dbReference type="ARBA" id="ARBA00022729"/>
    </source>
</evidence>
<dbReference type="Proteomes" id="UP000288216">
    <property type="component" value="Unassembled WGS sequence"/>
</dbReference>
<dbReference type="PANTHER" id="PTHR46792:SF1">
    <property type="entry name" value="COILED-COIL DOMAIN-CONTAINING 80-LIKE 2"/>
    <property type="match status" value="1"/>
</dbReference>
<feature type="domain" description="DUF4174" evidence="4">
    <location>
        <begin position="585"/>
        <end position="718"/>
    </location>
</feature>
<feature type="domain" description="DUF4174" evidence="4">
    <location>
        <begin position="741"/>
        <end position="871"/>
    </location>
</feature>
<feature type="chain" id="PRO_5019505918" description="DUF4174 domain-containing protein" evidence="3">
    <location>
        <begin position="19"/>
        <end position="898"/>
    </location>
</feature>